<proteinExistence type="predicted"/>
<dbReference type="Gene3D" id="3.30.720.110">
    <property type="match status" value="1"/>
</dbReference>
<accession>A0A843S8T0</accession>
<dbReference type="SUPFAM" id="SSF54593">
    <property type="entry name" value="Glyoxalase/Bleomycin resistance protein/Dihydroxybiphenyl dioxygenase"/>
    <property type="match status" value="1"/>
</dbReference>
<dbReference type="PROSITE" id="PS51819">
    <property type="entry name" value="VOC"/>
    <property type="match status" value="1"/>
</dbReference>
<evidence type="ECO:0000313" key="3">
    <source>
        <dbReference type="Proteomes" id="UP000444318"/>
    </source>
</evidence>
<comment type="caution">
    <text evidence="2">The sequence shown here is derived from an EMBL/GenBank/DDBJ whole genome shotgun (WGS) entry which is preliminary data.</text>
</comment>
<dbReference type="PANTHER" id="PTHR34109:SF1">
    <property type="entry name" value="VOC DOMAIN-CONTAINING PROTEIN"/>
    <property type="match status" value="1"/>
</dbReference>
<evidence type="ECO:0000259" key="1">
    <source>
        <dbReference type="PROSITE" id="PS51819"/>
    </source>
</evidence>
<dbReference type="InterPro" id="IPR004360">
    <property type="entry name" value="Glyas_Fos-R_dOase_dom"/>
</dbReference>
<keyword evidence="3" id="KW-1185">Reference proteome</keyword>
<gene>
    <name evidence="2" type="ORF">GEV01_03750</name>
</gene>
<dbReference type="RefSeq" id="WP_152801791.1">
    <property type="nucleotide sequence ID" value="NZ_WHUF01000001.1"/>
</dbReference>
<dbReference type="CDD" id="cd07246">
    <property type="entry name" value="VOC_like"/>
    <property type="match status" value="1"/>
</dbReference>
<reference evidence="2 3" key="1">
    <citation type="submission" date="2019-10" db="EMBL/GenBank/DDBJ databases">
        <title>Two novel species isolated from a subtropical stream in China.</title>
        <authorList>
            <person name="Lu H."/>
        </authorList>
    </citation>
    <scope>NUCLEOTIDE SEQUENCE [LARGE SCALE GENOMIC DNA]</scope>
    <source>
        <strain evidence="2 3">FT103W</strain>
    </source>
</reference>
<sequence>MDNKGRPQGANTITPNSIVRNVAGAVVFYQEVFGAEEVLRLHTPDGKVVHCELKIGDSRINLGESMEGWPEQPLLAQIYVADADAVFARALAAGAQQLSPVGDMFFGTREGRVMDPFGNTWTIATHKKEVSGEEMQRLLNEMYA</sequence>
<name>A0A843S8T0_9BURK</name>
<dbReference type="Pfam" id="PF00903">
    <property type="entry name" value="Glyoxalase"/>
    <property type="match status" value="1"/>
</dbReference>
<organism evidence="2 3">
    <name type="scientific">Rugamonas rivuli</name>
    <dbReference type="NCBI Taxonomy" id="2743358"/>
    <lineage>
        <taxon>Bacteria</taxon>
        <taxon>Pseudomonadati</taxon>
        <taxon>Pseudomonadota</taxon>
        <taxon>Betaproteobacteria</taxon>
        <taxon>Burkholderiales</taxon>
        <taxon>Oxalobacteraceae</taxon>
        <taxon>Telluria group</taxon>
        <taxon>Rugamonas</taxon>
    </lineage>
</organism>
<dbReference type="Gene3D" id="3.30.720.120">
    <property type="match status" value="1"/>
</dbReference>
<dbReference type="EMBL" id="WHUF01000001">
    <property type="protein sequence ID" value="MQA18623.1"/>
    <property type="molecule type" value="Genomic_DNA"/>
</dbReference>
<dbReference type="InterPro" id="IPR029068">
    <property type="entry name" value="Glyas_Bleomycin-R_OHBP_Dase"/>
</dbReference>
<dbReference type="PANTHER" id="PTHR34109">
    <property type="entry name" value="BNAUNNG04460D PROTEIN-RELATED"/>
    <property type="match status" value="1"/>
</dbReference>
<feature type="domain" description="VOC" evidence="1">
    <location>
        <begin position="9"/>
        <end position="126"/>
    </location>
</feature>
<dbReference type="AlphaFoldDB" id="A0A843S8T0"/>
<evidence type="ECO:0000313" key="2">
    <source>
        <dbReference type="EMBL" id="MQA18623.1"/>
    </source>
</evidence>
<dbReference type="InterPro" id="IPR037523">
    <property type="entry name" value="VOC_core"/>
</dbReference>
<dbReference type="Proteomes" id="UP000444318">
    <property type="component" value="Unassembled WGS sequence"/>
</dbReference>
<protein>
    <submittedName>
        <fullName evidence="2">VOC family protein</fullName>
    </submittedName>
</protein>